<gene>
    <name evidence="2" type="ORF">SAJA_02905</name>
</gene>
<evidence type="ECO:0000313" key="3">
    <source>
        <dbReference type="Proteomes" id="UP000285310"/>
    </source>
</evidence>
<sequence length="471" mass="51030">MSDFNTMGRGARRLRRMASLSGLVVAAGLGANPAAAIQTDFGVDYRATTFYVDSNAFDNDTAGFVDSDQGFAQYLRVEADFKHEETGVQVITRVELSGDRWTGDERQYSPTAQRAFNTTNTGDTVRLDLGFVQIPIGKTLIRVGRQEANFNNCFLVCDDRRDRIFAARGIGPVNAFVLYDRRQDNASFANIDNGDQFLGGFVTPLGKSGWNLGALYLYYNDNYDGQLSDYAFLPGSPVQQSTDAPGGVTAGAPYVLDGGQAVSAYMTGALGAVDIEFGTNIFYEGDVDNDTTPGREDFLNDVGWAEYLRIGTEFDRYALRAQYIGTQDGGYLSTGFDTYTSTINSNPESTANPTSVYSVGRAFGVKNFNQNFFVANGTVDLTDKLALGASVGALNISIPDSAGGQSDTSMVYDAELSYQYNSVFRTWFTAGWVESNDAIFPQGNSLIGSISGTNLDDNHVFATSLNIGVEF</sequence>
<dbReference type="Proteomes" id="UP000285310">
    <property type="component" value="Unassembled WGS sequence"/>
</dbReference>
<comment type="caution">
    <text evidence="2">The sequence shown here is derived from an EMBL/GenBank/DDBJ whole genome shotgun (WGS) entry which is preliminary data.</text>
</comment>
<proteinExistence type="predicted"/>
<dbReference type="OrthoDB" id="6075137at2"/>
<evidence type="ECO:0000313" key="2">
    <source>
        <dbReference type="EMBL" id="ROO31440.1"/>
    </source>
</evidence>
<keyword evidence="3" id="KW-1185">Reference proteome</keyword>
<dbReference type="InParanoid" id="A0A423Q0C1"/>
<accession>A0A423Q0C1</accession>
<dbReference type="RefSeq" id="WP_123657138.1">
    <property type="nucleotide sequence ID" value="NZ_AYKG01000005.1"/>
</dbReference>
<reference evidence="2 3" key="1">
    <citation type="submission" date="2013-10" db="EMBL/GenBank/DDBJ databases">
        <title>Salinisphaera japonica YTM-1 Genome Sequencing.</title>
        <authorList>
            <person name="Lai Q."/>
            <person name="Li C."/>
            <person name="Shao Z."/>
        </authorList>
    </citation>
    <scope>NUCLEOTIDE SEQUENCE [LARGE SCALE GENOMIC DNA]</scope>
    <source>
        <strain evidence="2 3">YTM-1</strain>
    </source>
</reference>
<dbReference type="AlphaFoldDB" id="A0A423Q0C1"/>
<feature type="signal peptide" evidence="1">
    <location>
        <begin position="1"/>
        <end position="36"/>
    </location>
</feature>
<dbReference type="EMBL" id="AYKG01000005">
    <property type="protein sequence ID" value="ROO31440.1"/>
    <property type="molecule type" value="Genomic_DNA"/>
</dbReference>
<evidence type="ECO:0000256" key="1">
    <source>
        <dbReference type="SAM" id="SignalP"/>
    </source>
</evidence>
<organism evidence="2 3">
    <name type="scientific">Salinisphaera japonica YTM-1</name>
    <dbReference type="NCBI Taxonomy" id="1209778"/>
    <lineage>
        <taxon>Bacteria</taxon>
        <taxon>Pseudomonadati</taxon>
        <taxon>Pseudomonadota</taxon>
        <taxon>Gammaproteobacteria</taxon>
        <taxon>Salinisphaerales</taxon>
        <taxon>Salinisphaeraceae</taxon>
        <taxon>Salinisphaera</taxon>
    </lineage>
</organism>
<protein>
    <recommendedName>
        <fullName evidence="4">Alginate export domain-containing protein</fullName>
    </recommendedName>
</protein>
<evidence type="ECO:0008006" key="4">
    <source>
        <dbReference type="Google" id="ProtNLM"/>
    </source>
</evidence>
<feature type="chain" id="PRO_5019484526" description="Alginate export domain-containing protein" evidence="1">
    <location>
        <begin position="37"/>
        <end position="471"/>
    </location>
</feature>
<keyword evidence="1" id="KW-0732">Signal</keyword>
<name>A0A423Q0C1_9GAMM</name>